<keyword evidence="2" id="KW-1185">Reference proteome</keyword>
<gene>
    <name evidence="1" type="ORF">EOK75_01490</name>
</gene>
<dbReference type="AlphaFoldDB" id="A0A4P8EDY1"/>
<dbReference type="SUPFAM" id="SSF56112">
    <property type="entry name" value="Protein kinase-like (PK-like)"/>
    <property type="match status" value="1"/>
</dbReference>
<protein>
    <submittedName>
        <fullName evidence="1">Uncharacterized protein</fullName>
    </submittedName>
</protein>
<dbReference type="KEGG" id="pseb:EOK75_01490"/>
<proteinExistence type="predicted"/>
<reference evidence="1 2" key="1">
    <citation type="submission" date="2019-05" db="EMBL/GenBank/DDBJ databases">
        <title>Pseudorhodobacter turbinis sp. nov., isolated from the gut of the Korean turban shell.</title>
        <authorList>
            <person name="Jeong Y.-S."/>
            <person name="Kang W.-R."/>
            <person name="Bae J.-W."/>
        </authorList>
    </citation>
    <scope>NUCLEOTIDE SEQUENCE [LARGE SCALE GENOMIC DNA]</scope>
    <source>
        <strain evidence="1 2">S12M18</strain>
    </source>
</reference>
<dbReference type="EMBL" id="CP039964">
    <property type="protein sequence ID" value="QCO54595.1"/>
    <property type="molecule type" value="Genomic_DNA"/>
</dbReference>
<evidence type="ECO:0000313" key="2">
    <source>
        <dbReference type="Proteomes" id="UP000298631"/>
    </source>
</evidence>
<name>A0A4P8EDY1_9RHOB</name>
<sequence length="578" mass="65284">MEDDNLHIIENGCVHQHNVLNTTLAYLQPYYHLDPQGVLAKSRVRDETYDPIGADPKDVAQFWEGLQTRFVKRRHSRYDQLEDKADIPDGCISIFLQGGFPHQQRTAYCDPKTMLRTVAKYAGGRPVVVKAHPSSNIKQEAELIRSLLSEGVELYPTDANIHDILEKSVVSVSYNSAVAIEGFMHNTPAILFGASDFHHICETVREPDHFPMAMGRTLKSKHDYARYLYWYFKNHCYDIDDADLDAKLLARFAQSGFTGERLGLVNKPSWLAKAARIDQAAQELGAFLDKQPEVGRYLLLDALKVSEKSWVYKARVNGEKVVVKRFLSGDVAHTVRSLQGELAYLETAFNDDGFQANRCLYAWPESGIVILSFAPGQRLGDRIAESSGNARARLMQQSGEWLRRYCASRQRNTTFGPGFWVKRAAAKNSDHFTSEEDKLLLGRVLASLRDQAEGVKGVPVVQAATHGDFVGINAHFHRGTIYGVDIQGECWLAVAREAARFLVWLQVHDPVRNDDRRFGISVEYIDAFLKSNVLNPAEQTTTLSFFLGEQLYGRFIEEYNRADIRANTRAAIEMYLAK</sequence>
<dbReference type="InterPro" id="IPR011009">
    <property type="entry name" value="Kinase-like_dom_sf"/>
</dbReference>
<accession>A0A4P8EDY1</accession>
<dbReference type="Proteomes" id="UP000298631">
    <property type="component" value="Chromosome"/>
</dbReference>
<dbReference type="RefSeq" id="WP_137192274.1">
    <property type="nucleotide sequence ID" value="NZ_CP039964.1"/>
</dbReference>
<evidence type="ECO:0000313" key="1">
    <source>
        <dbReference type="EMBL" id="QCO54595.1"/>
    </source>
</evidence>
<organism evidence="1 2">
    <name type="scientific">Pseudorhodobacter turbinis</name>
    <dbReference type="NCBI Taxonomy" id="2500533"/>
    <lineage>
        <taxon>Bacteria</taxon>
        <taxon>Pseudomonadati</taxon>
        <taxon>Pseudomonadota</taxon>
        <taxon>Alphaproteobacteria</taxon>
        <taxon>Rhodobacterales</taxon>
        <taxon>Paracoccaceae</taxon>
        <taxon>Pseudorhodobacter</taxon>
    </lineage>
</organism>
<dbReference type="OrthoDB" id="6713140at2"/>